<dbReference type="EMBL" id="JADEXQ010000013">
    <property type="protein sequence ID" value="MBE9029272.1"/>
    <property type="molecule type" value="Genomic_DNA"/>
</dbReference>
<proteinExistence type="predicted"/>
<sequence length="54" mass="5867">MKRFCVGFGLLVSLSGIIFLDRVRLVNMSSTVDGQIFVPDTKVPPKITQGAGTR</sequence>
<comment type="caution">
    <text evidence="1">The sequence shown here is derived from an EMBL/GenBank/DDBJ whole genome shotgun (WGS) entry which is preliminary data.</text>
</comment>
<protein>
    <submittedName>
        <fullName evidence="1">Uncharacterized protein</fullName>
    </submittedName>
</protein>
<evidence type="ECO:0000313" key="2">
    <source>
        <dbReference type="Proteomes" id="UP000625316"/>
    </source>
</evidence>
<organism evidence="1 2">
    <name type="scientific">Romeriopsis navalis LEGE 11480</name>
    <dbReference type="NCBI Taxonomy" id="2777977"/>
    <lineage>
        <taxon>Bacteria</taxon>
        <taxon>Bacillati</taxon>
        <taxon>Cyanobacteriota</taxon>
        <taxon>Cyanophyceae</taxon>
        <taxon>Leptolyngbyales</taxon>
        <taxon>Leptolyngbyaceae</taxon>
        <taxon>Romeriopsis</taxon>
        <taxon>Romeriopsis navalis</taxon>
    </lineage>
</organism>
<dbReference type="Proteomes" id="UP000625316">
    <property type="component" value="Unassembled WGS sequence"/>
</dbReference>
<dbReference type="AlphaFoldDB" id="A0A928VMS6"/>
<reference evidence="1" key="1">
    <citation type="submission" date="2020-10" db="EMBL/GenBank/DDBJ databases">
        <authorList>
            <person name="Castelo-Branco R."/>
            <person name="Eusebio N."/>
            <person name="Adriana R."/>
            <person name="Vieira A."/>
            <person name="Brugerolle De Fraissinette N."/>
            <person name="Rezende De Castro R."/>
            <person name="Schneider M.P."/>
            <person name="Vasconcelos V."/>
            <person name="Leao P.N."/>
        </authorList>
    </citation>
    <scope>NUCLEOTIDE SEQUENCE</scope>
    <source>
        <strain evidence="1">LEGE 11480</strain>
    </source>
</reference>
<accession>A0A928VMS6</accession>
<evidence type="ECO:0000313" key="1">
    <source>
        <dbReference type="EMBL" id="MBE9029272.1"/>
    </source>
</evidence>
<keyword evidence="2" id="KW-1185">Reference proteome</keyword>
<dbReference type="RefSeq" id="WP_264324092.1">
    <property type="nucleotide sequence ID" value="NZ_JADEXQ010000013.1"/>
</dbReference>
<name>A0A928VMS6_9CYAN</name>
<gene>
    <name evidence="1" type="ORF">IQ266_05790</name>
</gene>